<dbReference type="EMBL" id="JBIMZQ010000047">
    <property type="protein sequence ID" value="KAL3659297.1"/>
    <property type="molecule type" value="Genomic_DNA"/>
</dbReference>
<accession>A0ABD3EXL4</accession>
<reference evidence="1 2" key="1">
    <citation type="submission" date="2024-09" db="EMBL/GenBank/DDBJ databases">
        <title>Genome sequencing and assembly of Phytophthora oleae, isolate VK10A, causative agent of rot of olive drupes.</title>
        <authorList>
            <person name="Conti Taguali S."/>
            <person name="Riolo M."/>
            <person name="La Spada F."/>
            <person name="Cacciola S.O."/>
            <person name="Dionisio G."/>
        </authorList>
    </citation>
    <scope>NUCLEOTIDE SEQUENCE [LARGE SCALE GENOMIC DNA]</scope>
    <source>
        <strain evidence="1 2">VK10A</strain>
    </source>
</reference>
<gene>
    <name evidence="1" type="ORF">V7S43_015568</name>
</gene>
<protein>
    <submittedName>
        <fullName evidence="1">Uncharacterized protein</fullName>
    </submittedName>
</protein>
<organism evidence="1 2">
    <name type="scientific">Phytophthora oleae</name>
    <dbReference type="NCBI Taxonomy" id="2107226"/>
    <lineage>
        <taxon>Eukaryota</taxon>
        <taxon>Sar</taxon>
        <taxon>Stramenopiles</taxon>
        <taxon>Oomycota</taxon>
        <taxon>Peronosporomycetes</taxon>
        <taxon>Peronosporales</taxon>
        <taxon>Peronosporaceae</taxon>
        <taxon>Phytophthora</taxon>
    </lineage>
</organism>
<evidence type="ECO:0000313" key="1">
    <source>
        <dbReference type="EMBL" id="KAL3659297.1"/>
    </source>
</evidence>
<evidence type="ECO:0000313" key="2">
    <source>
        <dbReference type="Proteomes" id="UP001632037"/>
    </source>
</evidence>
<proteinExistence type="predicted"/>
<comment type="caution">
    <text evidence="1">The sequence shown here is derived from an EMBL/GenBank/DDBJ whole genome shotgun (WGS) entry which is preliminary data.</text>
</comment>
<sequence>MPPIYYYLKPGAFNVVGFAYGKVEAAAKSGKVKVKLVASGRWTEEAIQMVELAEVEIDPRVVSVDEALDGADIFVGGVICTARVQPGGACVWDYGLVVGYHWDPEQRAARR</sequence>
<keyword evidence="2" id="KW-1185">Reference proteome</keyword>
<name>A0ABD3EXL4_9STRA</name>
<dbReference type="AlphaFoldDB" id="A0ABD3EXL4"/>
<dbReference type="Proteomes" id="UP001632037">
    <property type="component" value="Unassembled WGS sequence"/>
</dbReference>